<dbReference type="EMBL" id="QZWG01000004">
    <property type="protein sequence ID" value="RZC15442.1"/>
    <property type="molecule type" value="Genomic_DNA"/>
</dbReference>
<protein>
    <recommendedName>
        <fullName evidence="1">CCDC93 coiled-coil domain-containing protein</fullName>
    </recommendedName>
</protein>
<dbReference type="InterPro" id="IPR039116">
    <property type="entry name" value="CCDC93"/>
</dbReference>
<dbReference type="AlphaFoldDB" id="A0A445KWU5"/>
<name>A0A445KWU5_GLYSO</name>
<comment type="caution">
    <text evidence="2">The sequence shown here is derived from an EMBL/GenBank/DDBJ whole genome shotgun (WGS) entry which is preliminary data.</text>
</comment>
<proteinExistence type="predicted"/>
<evidence type="ECO:0000313" key="2">
    <source>
        <dbReference type="EMBL" id="RZC15442.1"/>
    </source>
</evidence>
<evidence type="ECO:0000313" key="3">
    <source>
        <dbReference type="Proteomes" id="UP000289340"/>
    </source>
</evidence>
<sequence>MNVVKQLYILQERINKEGADSAAQKLVSLLTSLKDLKKQENYFQSNRDTKHSELQDDISELERKITNDCDTENLPDELYHSFSELIEKVNLMKKELAAKLREIVVLRRQIDDLPCQSEVIQYFQEAFSSTDGRIKLVHSMEGIVKGNQQKLERVHVGLQDEEKICNDLKYRYAAATGEQKRCYSLLKAFQVSFSVHQMARFLMVRPNVRRIRSFGVEVPSQKLKIPDNITQLRLSDTNFCIASKQRACLHAQKSCILKADAMSCSYDDSHSSIAIYSNIKHSSWFEFLYRFLCNCRRSQ</sequence>
<dbReference type="InterPro" id="IPR019159">
    <property type="entry name" value="CCDC93_CC"/>
</dbReference>
<dbReference type="PANTHER" id="PTHR16441">
    <property type="entry name" value="FIDIPIDINE"/>
    <property type="match status" value="1"/>
</dbReference>
<organism evidence="2 3">
    <name type="scientific">Glycine soja</name>
    <name type="common">Wild soybean</name>
    <dbReference type="NCBI Taxonomy" id="3848"/>
    <lineage>
        <taxon>Eukaryota</taxon>
        <taxon>Viridiplantae</taxon>
        <taxon>Streptophyta</taxon>
        <taxon>Embryophyta</taxon>
        <taxon>Tracheophyta</taxon>
        <taxon>Spermatophyta</taxon>
        <taxon>Magnoliopsida</taxon>
        <taxon>eudicotyledons</taxon>
        <taxon>Gunneridae</taxon>
        <taxon>Pentapetalae</taxon>
        <taxon>rosids</taxon>
        <taxon>fabids</taxon>
        <taxon>Fabales</taxon>
        <taxon>Fabaceae</taxon>
        <taxon>Papilionoideae</taxon>
        <taxon>50 kb inversion clade</taxon>
        <taxon>NPAAA clade</taxon>
        <taxon>indigoferoid/millettioid clade</taxon>
        <taxon>Phaseoleae</taxon>
        <taxon>Glycine</taxon>
        <taxon>Glycine subgen. Soja</taxon>
    </lineage>
</organism>
<gene>
    <name evidence="2" type="ORF">D0Y65_009017</name>
</gene>
<feature type="domain" description="CCDC93 coiled-coil" evidence="1">
    <location>
        <begin position="10"/>
        <end position="122"/>
    </location>
</feature>
<reference evidence="2 3" key="1">
    <citation type="submission" date="2018-09" db="EMBL/GenBank/DDBJ databases">
        <title>A high-quality reference genome of wild soybean provides a powerful tool to mine soybean genomes.</title>
        <authorList>
            <person name="Xie M."/>
            <person name="Chung C.Y.L."/>
            <person name="Li M.-W."/>
            <person name="Wong F.-L."/>
            <person name="Chan T.-F."/>
            <person name="Lam H.-M."/>
        </authorList>
    </citation>
    <scope>NUCLEOTIDE SEQUENCE [LARGE SCALE GENOMIC DNA]</scope>
    <source>
        <strain evidence="3">cv. W05</strain>
        <tissue evidence="2">Hypocotyl of etiolated seedlings</tissue>
    </source>
</reference>
<dbReference type="GO" id="GO:0006893">
    <property type="term" value="P:Golgi to plasma membrane transport"/>
    <property type="evidence" value="ECO:0007669"/>
    <property type="project" value="TreeGrafter"/>
</dbReference>
<dbReference type="Pfam" id="PF09762">
    <property type="entry name" value="CCDC93_CC"/>
    <property type="match status" value="1"/>
</dbReference>
<keyword evidence="3" id="KW-1185">Reference proteome</keyword>
<accession>A0A445KWU5</accession>
<dbReference type="PANTHER" id="PTHR16441:SF0">
    <property type="entry name" value="COILED-COIL DOMAIN-CONTAINING PROTEIN 93"/>
    <property type="match status" value="1"/>
</dbReference>
<evidence type="ECO:0000259" key="1">
    <source>
        <dbReference type="Pfam" id="PF09762"/>
    </source>
</evidence>
<dbReference type="Proteomes" id="UP000289340">
    <property type="component" value="Chromosome 4"/>
</dbReference>